<dbReference type="InParanoid" id="A0A7J8BYM1"/>
<dbReference type="EMBL" id="JACASF010000022">
    <property type="protein sequence ID" value="KAF6403697.1"/>
    <property type="molecule type" value="Genomic_DNA"/>
</dbReference>
<sequence length="159" mass="17174">MTYSRPHETFDTFASPFTAASPPPRLPLAVPPADSLSSSSEVRPRGPEGAEGGSGGRRKSVLLTTEKIQNSKTLVREPPSPPCSVNTQPLNTSALTVGTQRGHRGPCSRRAGSRFPRSSCWHVRPRHTSLCSSHRPCRGALTLRGWRLVLSLSPSRALL</sequence>
<feature type="compositionally biased region" description="Polar residues" evidence="1">
    <location>
        <begin position="62"/>
        <end position="73"/>
    </location>
</feature>
<accession>A0A7J8BYM1</accession>
<keyword evidence="3" id="KW-1185">Reference proteome</keyword>
<comment type="caution">
    <text evidence="2">The sequence shown here is derived from an EMBL/GenBank/DDBJ whole genome shotgun (WGS) entry which is preliminary data.</text>
</comment>
<feature type="compositionally biased region" description="Polar residues" evidence="1">
    <location>
        <begin position="83"/>
        <end position="99"/>
    </location>
</feature>
<dbReference type="AlphaFoldDB" id="A0A7J8BYM1"/>
<reference evidence="2 3" key="1">
    <citation type="journal article" date="2020" name="Nature">
        <title>Six reference-quality genomes reveal evolution of bat adaptations.</title>
        <authorList>
            <person name="Jebb D."/>
            <person name="Huang Z."/>
            <person name="Pippel M."/>
            <person name="Hughes G.M."/>
            <person name="Lavrichenko K."/>
            <person name="Devanna P."/>
            <person name="Winkler S."/>
            <person name="Jermiin L.S."/>
            <person name="Skirmuntt E.C."/>
            <person name="Katzourakis A."/>
            <person name="Burkitt-Gray L."/>
            <person name="Ray D.A."/>
            <person name="Sullivan K.A.M."/>
            <person name="Roscito J.G."/>
            <person name="Kirilenko B.M."/>
            <person name="Davalos L.M."/>
            <person name="Corthals A.P."/>
            <person name="Power M.L."/>
            <person name="Jones G."/>
            <person name="Ransome R.D."/>
            <person name="Dechmann D.K.N."/>
            <person name="Locatelli A.G."/>
            <person name="Puechmaille S.J."/>
            <person name="Fedrigo O."/>
            <person name="Jarvis E.D."/>
            <person name="Hiller M."/>
            <person name="Vernes S.C."/>
            <person name="Myers E.W."/>
            <person name="Teeling E.C."/>
        </authorList>
    </citation>
    <scope>NUCLEOTIDE SEQUENCE [LARGE SCALE GENOMIC DNA]</scope>
    <source>
        <strain evidence="2">MMolMol1</strain>
        <tissue evidence="2">Muscle</tissue>
    </source>
</reference>
<evidence type="ECO:0000256" key="1">
    <source>
        <dbReference type="SAM" id="MobiDB-lite"/>
    </source>
</evidence>
<feature type="compositionally biased region" description="Pro residues" evidence="1">
    <location>
        <begin position="21"/>
        <end position="30"/>
    </location>
</feature>
<dbReference type="Proteomes" id="UP000550707">
    <property type="component" value="Unassembled WGS sequence"/>
</dbReference>
<feature type="region of interest" description="Disordered" evidence="1">
    <location>
        <begin position="1"/>
        <end position="112"/>
    </location>
</feature>
<name>A0A7J8BYM1_MOLMO</name>
<protein>
    <submittedName>
        <fullName evidence="2">Uncharacterized protein</fullName>
    </submittedName>
</protein>
<evidence type="ECO:0000313" key="3">
    <source>
        <dbReference type="Proteomes" id="UP000550707"/>
    </source>
</evidence>
<organism evidence="2 3">
    <name type="scientific">Molossus molossus</name>
    <name type="common">Pallas' mastiff bat</name>
    <name type="synonym">Vespertilio molossus</name>
    <dbReference type="NCBI Taxonomy" id="27622"/>
    <lineage>
        <taxon>Eukaryota</taxon>
        <taxon>Metazoa</taxon>
        <taxon>Chordata</taxon>
        <taxon>Craniata</taxon>
        <taxon>Vertebrata</taxon>
        <taxon>Euteleostomi</taxon>
        <taxon>Mammalia</taxon>
        <taxon>Eutheria</taxon>
        <taxon>Laurasiatheria</taxon>
        <taxon>Chiroptera</taxon>
        <taxon>Yangochiroptera</taxon>
        <taxon>Molossidae</taxon>
        <taxon>Molossus</taxon>
    </lineage>
</organism>
<proteinExistence type="predicted"/>
<gene>
    <name evidence="2" type="ORF">HJG59_010093</name>
</gene>
<evidence type="ECO:0000313" key="2">
    <source>
        <dbReference type="EMBL" id="KAF6403697.1"/>
    </source>
</evidence>
<feature type="compositionally biased region" description="Basic and acidic residues" evidence="1">
    <location>
        <begin position="1"/>
        <end position="10"/>
    </location>
</feature>